<dbReference type="EMBL" id="BARS01026113">
    <property type="protein sequence ID" value="GAG11884.1"/>
    <property type="molecule type" value="Genomic_DNA"/>
</dbReference>
<sequence length="267" mass="30231">EMLEYCEADVRATKELVLACRMMTEAEHRDWIICEQINDHGICIDREFAGAAVKYASEEADAINARITRLTNGQITKFTQSKRVRELVIEHMRDQGLNMDPVTRYKAGEVKLSMDKNARRELMDLNAEGSMPLPDHIMELIELTDDGNRSSVSKFAGMLSRADEDDRVRGAYVFAGAGQTQRFASRGLQVHNMRRDAYTQTEADELLERMLRHEPLEDVMNTLSKGLRSALIPRDDDHVFVVGDWSSIEAMGLPWLANSPGAEKKLD</sequence>
<dbReference type="SUPFAM" id="SSF56672">
    <property type="entry name" value="DNA/RNA polymerases"/>
    <property type="match status" value="1"/>
</dbReference>
<accession>X0V1B0</accession>
<organism evidence="1">
    <name type="scientific">marine sediment metagenome</name>
    <dbReference type="NCBI Taxonomy" id="412755"/>
    <lineage>
        <taxon>unclassified sequences</taxon>
        <taxon>metagenomes</taxon>
        <taxon>ecological metagenomes</taxon>
    </lineage>
</organism>
<feature type="non-terminal residue" evidence="1">
    <location>
        <position position="1"/>
    </location>
</feature>
<comment type="caution">
    <text evidence="1">The sequence shown here is derived from an EMBL/GenBank/DDBJ whole genome shotgun (WGS) entry which is preliminary data.</text>
</comment>
<dbReference type="AlphaFoldDB" id="X0V1B0"/>
<dbReference type="InterPro" id="IPR043502">
    <property type="entry name" value="DNA/RNA_pol_sf"/>
</dbReference>
<reference evidence="1" key="1">
    <citation type="journal article" date="2014" name="Front. Microbiol.">
        <title>High frequency of phylogenetically diverse reductive dehalogenase-homologous genes in deep subseafloor sedimentary metagenomes.</title>
        <authorList>
            <person name="Kawai M."/>
            <person name="Futagami T."/>
            <person name="Toyoda A."/>
            <person name="Takaki Y."/>
            <person name="Nishi S."/>
            <person name="Hori S."/>
            <person name="Arai W."/>
            <person name="Tsubouchi T."/>
            <person name="Morono Y."/>
            <person name="Uchiyama I."/>
            <person name="Ito T."/>
            <person name="Fujiyama A."/>
            <person name="Inagaki F."/>
            <person name="Takami H."/>
        </authorList>
    </citation>
    <scope>NUCLEOTIDE SEQUENCE</scope>
    <source>
        <strain evidence="1">Expedition CK06-06</strain>
    </source>
</reference>
<proteinExistence type="predicted"/>
<protein>
    <submittedName>
        <fullName evidence="1">Uncharacterized protein</fullName>
    </submittedName>
</protein>
<gene>
    <name evidence="1" type="ORF">S01H1_41191</name>
</gene>
<feature type="non-terminal residue" evidence="1">
    <location>
        <position position="267"/>
    </location>
</feature>
<name>X0V1B0_9ZZZZ</name>
<evidence type="ECO:0000313" key="1">
    <source>
        <dbReference type="EMBL" id="GAG11884.1"/>
    </source>
</evidence>